<evidence type="ECO:0000259" key="2">
    <source>
        <dbReference type="Pfam" id="PF13635"/>
    </source>
</evidence>
<accession>A0A1F4RH77</accession>
<dbReference type="SUPFAM" id="SSF52540">
    <property type="entry name" value="P-loop containing nucleoside triphosphate hydrolases"/>
    <property type="match status" value="1"/>
</dbReference>
<organism evidence="3 4">
    <name type="scientific">candidate division WOR-1 bacterium RIFCSPLOWO2_02_FULL_46_20</name>
    <dbReference type="NCBI Taxonomy" id="1802567"/>
    <lineage>
        <taxon>Bacteria</taxon>
        <taxon>Bacillati</taxon>
        <taxon>Saganbacteria</taxon>
    </lineage>
</organism>
<protein>
    <recommendedName>
        <fullName evidence="5">AAA+ ATPase domain-containing protein</fullName>
    </recommendedName>
</protein>
<dbReference type="PANTHER" id="PTHR43566:SF2">
    <property type="entry name" value="DUF4143 DOMAIN-CONTAINING PROTEIN"/>
    <property type="match status" value="1"/>
</dbReference>
<dbReference type="EMBL" id="METP01000003">
    <property type="protein sequence ID" value="OGC07511.1"/>
    <property type="molecule type" value="Genomic_DNA"/>
</dbReference>
<reference evidence="3 4" key="1">
    <citation type="journal article" date="2016" name="Nat. Commun.">
        <title>Thousands of microbial genomes shed light on interconnected biogeochemical processes in an aquifer system.</title>
        <authorList>
            <person name="Anantharaman K."/>
            <person name="Brown C.T."/>
            <person name="Hug L.A."/>
            <person name="Sharon I."/>
            <person name="Castelle C.J."/>
            <person name="Probst A.J."/>
            <person name="Thomas B.C."/>
            <person name="Singh A."/>
            <person name="Wilkins M.J."/>
            <person name="Karaoz U."/>
            <person name="Brodie E.L."/>
            <person name="Williams K.H."/>
            <person name="Hubbard S.S."/>
            <person name="Banfield J.F."/>
        </authorList>
    </citation>
    <scope>NUCLEOTIDE SEQUENCE [LARGE SCALE GENOMIC DNA]</scope>
</reference>
<dbReference type="InterPro" id="IPR027417">
    <property type="entry name" value="P-loop_NTPase"/>
</dbReference>
<dbReference type="InterPro" id="IPR025420">
    <property type="entry name" value="DUF4143"/>
</dbReference>
<sequence>MIIESVTFKRSKREKLLKLLLAGRSFILFGPRQTGKSTLLEDIFAELPKERTLRYYFQLPSERERIESDPEIILREVEAKGNKEPAYLFIDEIQKIPRVMDVLQFLIDKGKVVLGATGSSARKMKNFGTNWLPGRVHIEHLYPLTWDESALLKFPVNITANLLYGALPGILAEKDLITREESLFDYTSLYLDEEIRMEALTRNIPRFSKFLRLAALESGSAPNFSKIGGVVGLTHPTIREYFQILEDTLIIHRLDAYGSSRDAVLRSARYYFFDIGVRNAAAGIGCGKGILPLQIGLLFEHFVVLEIMARLKHQPGTELFYWRTKQGEEVDLIIKKGSRLIALEIKATAKPSTQDLSGLETFCRKHSGAEAYLICQTPRPQKLRHILAIPWFELPEKLGL</sequence>
<feature type="domain" description="AAA" evidence="1">
    <location>
        <begin position="25"/>
        <end position="148"/>
    </location>
</feature>
<comment type="caution">
    <text evidence="3">The sequence shown here is derived from an EMBL/GenBank/DDBJ whole genome shotgun (WGS) entry which is preliminary data.</text>
</comment>
<dbReference type="Proteomes" id="UP000176938">
    <property type="component" value="Unassembled WGS sequence"/>
</dbReference>
<dbReference type="Pfam" id="PF13635">
    <property type="entry name" value="DUF4143"/>
    <property type="match status" value="1"/>
</dbReference>
<evidence type="ECO:0000313" key="4">
    <source>
        <dbReference type="Proteomes" id="UP000176938"/>
    </source>
</evidence>
<dbReference type="Gene3D" id="3.40.50.300">
    <property type="entry name" value="P-loop containing nucleotide triphosphate hydrolases"/>
    <property type="match status" value="1"/>
</dbReference>
<evidence type="ECO:0000313" key="3">
    <source>
        <dbReference type="EMBL" id="OGC07511.1"/>
    </source>
</evidence>
<evidence type="ECO:0008006" key="5">
    <source>
        <dbReference type="Google" id="ProtNLM"/>
    </source>
</evidence>
<dbReference type="Pfam" id="PF13173">
    <property type="entry name" value="AAA_14"/>
    <property type="match status" value="1"/>
</dbReference>
<gene>
    <name evidence="3" type="ORF">A3H38_01740</name>
</gene>
<dbReference type="PANTHER" id="PTHR43566">
    <property type="entry name" value="CONSERVED PROTEIN"/>
    <property type="match status" value="1"/>
</dbReference>
<evidence type="ECO:0000259" key="1">
    <source>
        <dbReference type="Pfam" id="PF13173"/>
    </source>
</evidence>
<feature type="domain" description="DUF4143" evidence="2">
    <location>
        <begin position="194"/>
        <end position="347"/>
    </location>
</feature>
<name>A0A1F4RH77_UNCSA</name>
<dbReference type="AlphaFoldDB" id="A0A1F4RH77"/>
<proteinExistence type="predicted"/>
<dbReference type="InterPro" id="IPR041682">
    <property type="entry name" value="AAA_14"/>
</dbReference>